<evidence type="ECO:0000256" key="5">
    <source>
        <dbReference type="SAM" id="SignalP"/>
    </source>
</evidence>
<dbReference type="InterPro" id="IPR018313">
    <property type="entry name" value="SBP_3_CS"/>
</dbReference>
<dbReference type="Gene3D" id="3.40.190.10">
    <property type="entry name" value="Periplasmic binding protein-like II"/>
    <property type="match status" value="2"/>
</dbReference>
<dbReference type="PANTHER" id="PTHR35936:SF17">
    <property type="entry name" value="ARGININE-BINDING EXTRACELLULAR PROTEIN ARTP"/>
    <property type="match status" value="1"/>
</dbReference>
<evidence type="ECO:0000259" key="6">
    <source>
        <dbReference type="SMART" id="SM00062"/>
    </source>
</evidence>
<keyword evidence="3 5" id="KW-0732">Signal</keyword>
<dbReference type="SMART" id="SM00062">
    <property type="entry name" value="PBPb"/>
    <property type="match status" value="1"/>
</dbReference>
<dbReference type="PROSITE" id="PS01039">
    <property type="entry name" value="SBP_BACTERIAL_3"/>
    <property type="match status" value="1"/>
</dbReference>
<feature type="domain" description="Ionotropic glutamate receptor C-terminal" evidence="7">
    <location>
        <begin position="38"/>
        <end position="257"/>
    </location>
</feature>
<proteinExistence type="inferred from homology"/>
<dbReference type="SUPFAM" id="SSF53850">
    <property type="entry name" value="Periplasmic binding protein-like II"/>
    <property type="match status" value="1"/>
</dbReference>
<feature type="domain" description="Solute-binding protein family 3/N-terminal" evidence="6">
    <location>
        <begin position="38"/>
        <end position="257"/>
    </location>
</feature>
<gene>
    <name evidence="8" type="ORF">V8247_06645</name>
</gene>
<keyword evidence="9" id="KW-1185">Reference proteome</keyword>
<accession>A0ABZ2J839</accession>
<dbReference type="InterPro" id="IPR001320">
    <property type="entry name" value="Iontro_rcpt_C"/>
</dbReference>
<name>A0ABZ2J839_9CHLR</name>
<dbReference type="SMART" id="SM00079">
    <property type="entry name" value="PBPe"/>
    <property type="match status" value="1"/>
</dbReference>
<sequence>MKKKLAFLFLTMALIAAVALPGCSNDNDDPDPTSGLTKIRVATDATWPPFEYIDTATNKIVGFDIDLMLAIAEKAGLEVEFVNVEWDPLLAGVSQGTYDAAISSITIKPDRLEAMSFSDPYFVAGQIIVVRAGNTDIAGENSLAGKKVGVQSGTTGDDEVSEISGVDRVAYDEIGLAFAALLGNQIDAVVCDTPVADGYVTKYNTELKTVGEVLTTEEYGIALPKSNTALLAKINAGLAAVIAEGKIEELVLKWLVS</sequence>
<evidence type="ECO:0000256" key="1">
    <source>
        <dbReference type="ARBA" id="ARBA00004196"/>
    </source>
</evidence>
<evidence type="ECO:0000256" key="2">
    <source>
        <dbReference type="ARBA" id="ARBA00010333"/>
    </source>
</evidence>
<dbReference type="Pfam" id="PF00497">
    <property type="entry name" value="SBP_bac_3"/>
    <property type="match status" value="1"/>
</dbReference>
<dbReference type="RefSeq" id="WP_338737062.1">
    <property type="nucleotide sequence ID" value="NZ_CP146612.1"/>
</dbReference>
<dbReference type="InterPro" id="IPR001638">
    <property type="entry name" value="Solute-binding_3/MltF_N"/>
</dbReference>
<evidence type="ECO:0000259" key="7">
    <source>
        <dbReference type="SMART" id="SM00079"/>
    </source>
</evidence>
<protein>
    <submittedName>
        <fullName evidence="8">Basic amino acid ABC transporter substrate-binding protein</fullName>
    </submittedName>
</protein>
<dbReference type="CDD" id="cd13624">
    <property type="entry name" value="PBP2_Arg_Lys_His"/>
    <property type="match status" value="1"/>
</dbReference>
<dbReference type="EMBL" id="CP146612">
    <property type="protein sequence ID" value="WWX24933.1"/>
    <property type="molecule type" value="Genomic_DNA"/>
</dbReference>
<evidence type="ECO:0000313" key="8">
    <source>
        <dbReference type="EMBL" id="WWX24933.1"/>
    </source>
</evidence>
<feature type="chain" id="PRO_5046017328" evidence="5">
    <location>
        <begin position="20"/>
        <end position="257"/>
    </location>
</feature>
<comment type="similarity">
    <text evidence="2 4">Belongs to the bacterial solute-binding protein 3 family.</text>
</comment>
<dbReference type="Proteomes" id="UP001375370">
    <property type="component" value="Chromosome"/>
</dbReference>
<organism evidence="8 9">
    <name type="scientific">Candidatus Dehalogenimonas loeffleri</name>
    <dbReference type="NCBI Taxonomy" id="3127115"/>
    <lineage>
        <taxon>Bacteria</taxon>
        <taxon>Bacillati</taxon>
        <taxon>Chloroflexota</taxon>
        <taxon>Dehalococcoidia</taxon>
        <taxon>Dehalococcoidales</taxon>
        <taxon>Dehalococcoidaceae</taxon>
        <taxon>Dehalogenimonas</taxon>
    </lineage>
</organism>
<dbReference type="PANTHER" id="PTHR35936">
    <property type="entry name" value="MEMBRANE-BOUND LYTIC MUREIN TRANSGLYCOSYLASE F"/>
    <property type="match status" value="1"/>
</dbReference>
<evidence type="ECO:0000256" key="4">
    <source>
        <dbReference type="RuleBase" id="RU003744"/>
    </source>
</evidence>
<evidence type="ECO:0000256" key="3">
    <source>
        <dbReference type="ARBA" id="ARBA00022729"/>
    </source>
</evidence>
<evidence type="ECO:0000313" key="9">
    <source>
        <dbReference type="Proteomes" id="UP001375370"/>
    </source>
</evidence>
<reference evidence="8 9" key="1">
    <citation type="submission" date="2024-03" db="EMBL/GenBank/DDBJ databases">
        <title>A Dehalogenimonas Isolated from Estuarine Sediments Dihaloeliminates Chlorinated Alkanes.</title>
        <authorList>
            <person name="Yang Y."/>
            <person name="Wang H."/>
        </authorList>
    </citation>
    <scope>NUCLEOTIDE SEQUENCE [LARGE SCALE GENOMIC DNA]</scope>
    <source>
        <strain evidence="8 9">W</strain>
    </source>
</reference>
<comment type="subcellular location">
    <subcellularLocation>
        <location evidence="1">Cell envelope</location>
    </subcellularLocation>
</comment>
<feature type="signal peptide" evidence="5">
    <location>
        <begin position="1"/>
        <end position="19"/>
    </location>
</feature>